<evidence type="ECO:0000256" key="2">
    <source>
        <dbReference type="ARBA" id="ARBA00014933"/>
    </source>
</evidence>
<accession>E9GGA1</accession>
<dbReference type="PANTHER" id="PTHR13554:SF10">
    <property type="entry name" value="26S PROTEASOME NON-ATPASE REGULATORY SUBUNIT 5"/>
    <property type="match status" value="1"/>
</dbReference>
<dbReference type="InterPro" id="IPR019538">
    <property type="entry name" value="PSMD5"/>
</dbReference>
<sequence>MASPLDEMTKLLAGLSLGSNCMKTLESLRILLASVSLSELKDYAPKIDIDRIYKCLATSNRDQIDLTCEILKRILGTIPVGHALSKYEDLFLEGLAHSESRVKELIFQELQMAADDEQACEQLSTKMELLQSCLQAVGSDDSSIAGKASKVFMSLARQRSAASLLVSPPIVEEMRIVSRKNDVVRYRIYDILITYCCASQENLTFCEEKELISSLLSEVSTGDILVQLNALELITTLASCQHGRDYLERQGIIQKLARNLDEATADPLASLLVPGLMKFFGALAHFQPDVLARYPNFTNTMFNLIDDSDVSMRMIAIETFSFIATERDGKFALNQQGSKLDSAIKTIGALFTHAYNDVRLKALDSFAELIHIPSTETTDEELQKIVERWFHQLDSKPIQLVMNVTKQPFKDLRFSALRILLQLVPQIWAQKLMSQQPGFLEFLLDRRAEPDKDCHELKFNVLKKLSESINPEAAIWSDYCMAQMRDHVREGCWFARAQSAVAFESGP</sequence>
<dbReference type="EMBL" id="GL732543">
    <property type="protein sequence ID" value="EFX81364.1"/>
    <property type="molecule type" value="Genomic_DNA"/>
</dbReference>
<dbReference type="FunCoup" id="E9GGA1">
    <property type="interactions" value="2118"/>
</dbReference>
<name>E9GGA1_DAPPU</name>
<keyword evidence="4" id="KW-1185">Reference proteome</keyword>
<dbReference type="eggNOG" id="KOG4413">
    <property type="taxonomic scope" value="Eukaryota"/>
</dbReference>
<dbReference type="InterPro" id="IPR011989">
    <property type="entry name" value="ARM-like"/>
</dbReference>
<dbReference type="OrthoDB" id="10250600at2759"/>
<dbReference type="HOGENOM" id="CLU_043710_0_0_1"/>
<dbReference type="OMA" id="WGQEYIS"/>
<protein>
    <recommendedName>
        <fullName evidence="2">26S proteasome non-ATPase regulatory subunit 5</fullName>
    </recommendedName>
</protein>
<dbReference type="Proteomes" id="UP000000305">
    <property type="component" value="Unassembled WGS sequence"/>
</dbReference>
<dbReference type="GO" id="GO:0043248">
    <property type="term" value="P:proteasome assembly"/>
    <property type="evidence" value="ECO:0007669"/>
    <property type="project" value="InterPro"/>
</dbReference>
<dbReference type="InParanoid" id="E9GGA1"/>
<dbReference type="PhylomeDB" id="E9GGA1"/>
<dbReference type="KEGG" id="dpx:DAPPUDRAFT_303462"/>
<dbReference type="SUPFAM" id="SSF48371">
    <property type="entry name" value="ARM repeat"/>
    <property type="match status" value="1"/>
</dbReference>
<dbReference type="Pfam" id="PF10508">
    <property type="entry name" value="Proteasom_PSMB"/>
    <property type="match status" value="1"/>
</dbReference>
<organism evidence="3 4">
    <name type="scientific">Daphnia pulex</name>
    <name type="common">Water flea</name>
    <dbReference type="NCBI Taxonomy" id="6669"/>
    <lineage>
        <taxon>Eukaryota</taxon>
        <taxon>Metazoa</taxon>
        <taxon>Ecdysozoa</taxon>
        <taxon>Arthropoda</taxon>
        <taxon>Crustacea</taxon>
        <taxon>Branchiopoda</taxon>
        <taxon>Diplostraca</taxon>
        <taxon>Cladocera</taxon>
        <taxon>Anomopoda</taxon>
        <taxon>Daphniidae</taxon>
        <taxon>Daphnia</taxon>
    </lineage>
</organism>
<gene>
    <name evidence="3" type="ORF">DAPPUDRAFT_303462</name>
</gene>
<evidence type="ECO:0000313" key="4">
    <source>
        <dbReference type="Proteomes" id="UP000000305"/>
    </source>
</evidence>
<dbReference type="Gene3D" id="1.25.10.10">
    <property type="entry name" value="Leucine-rich Repeat Variant"/>
    <property type="match status" value="1"/>
</dbReference>
<evidence type="ECO:0000313" key="3">
    <source>
        <dbReference type="EMBL" id="EFX81364.1"/>
    </source>
</evidence>
<proteinExistence type="inferred from homology"/>
<comment type="similarity">
    <text evidence="1">Belongs to the proteasome subunit S5B/HSM3 family.</text>
</comment>
<evidence type="ECO:0000256" key="1">
    <source>
        <dbReference type="ARBA" id="ARBA00006823"/>
    </source>
</evidence>
<dbReference type="PANTHER" id="PTHR13554">
    <property type="entry name" value="26S PROTEASOME NON-ATPASE REGULATORY SUBUNIT 5-RELATED"/>
    <property type="match status" value="1"/>
</dbReference>
<dbReference type="STRING" id="6669.E9GGA1"/>
<dbReference type="AlphaFoldDB" id="E9GGA1"/>
<dbReference type="InterPro" id="IPR016024">
    <property type="entry name" value="ARM-type_fold"/>
</dbReference>
<reference evidence="3 4" key="1">
    <citation type="journal article" date="2011" name="Science">
        <title>The ecoresponsive genome of Daphnia pulex.</title>
        <authorList>
            <person name="Colbourne J.K."/>
            <person name="Pfrender M.E."/>
            <person name="Gilbert D."/>
            <person name="Thomas W.K."/>
            <person name="Tucker A."/>
            <person name="Oakley T.H."/>
            <person name="Tokishita S."/>
            <person name="Aerts A."/>
            <person name="Arnold G.J."/>
            <person name="Basu M.K."/>
            <person name="Bauer D.J."/>
            <person name="Caceres C.E."/>
            <person name="Carmel L."/>
            <person name="Casola C."/>
            <person name="Choi J.H."/>
            <person name="Detter J.C."/>
            <person name="Dong Q."/>
            <person name="Dusheyko S."/>
            <person name="Eads B.D."/>
            <person name="Frohlich T."/>
            <person name="Geiler-Samerotte K.A."/>
            <person name="Gerlach D."/>
            <person name="Hatcher P."/>
            <person name="Jogdeo S."/>
            <person name="Krijgsveld J."/>
            <person name="Kriventseva E.V."/>
            <person name="Kultz D."/>
            <person name="Laforsch C."/>
            <person name="Lindquist E."/>
            <person name="Lopez J."/>
            <person name="Manak J.R."/>
            <person name="Muller J."/>
            <person name="Pangilinan J."/>
            <person name="Patwardhan R.P."/>
            <person name="Pitluck S."/>
            <person name="Pritham E.J."/>
            <person name="Rechtsteiner A."/>
            <person name="Rho M."/>
            <person name="Rogozin I.B."/>
            <person name="Sakarya O."/>
            <person name="Salamov A."/>
            <person name="Schaack S."/>
            <person name="Shapiro H."/>
            <person name="Shiga Y."/>
            <person name="Skalitzky C."/>
            <person name="Smith Z."/>
            <person name="Souvorov A."/>
            <person name="Sung W."/>
            <person name="Tang Z."/>
            <person name="Tsuchiya D."/>
            <person name="Tu H."/>
            <person name="Vos H."/>
            <person name="Wang M."/>
            <person name="Wolf Y.I."/>
            <person name="Yamagata H."/>
            <person name="Yamada T."/>
            <person name="Ye Y."/>
            <person name="Shaw J.R."/>
            <person name="Andrews J."/>
            <person name="Crease T.J."/>
            <person name="Tang H."/>
            <person name="Lucas S.M."/>
            <person name="Robertson H.M."/>
            <person name="Bork P."/>
            <person name="Koonin E.V."/>
            <person name="Zdobnov E.M."/>
            <person name="Grigoriev I.V."/>
            <person name="Lynch M."/>
            <person name="Boore J.L."/>
        </authorList>
    </citation>
    <scope>NUCLEOTIDE SEQUENCE [LARGE SCALE GENOMIC DNA]</scope>
</reference>